<gene>
    <name evidence="3" type="ORF">N0F65_012344</name>
</gene>
<feature type="compositionally biased region" description="Low complexity" evidence="1">
    <location>
        <begin position="171"/>
        <end position="202"/>
    </location>
</feature>
<evidence type="ECO:0000256" key="1">
    <source>
        <dbReference type="SAM" id="MobiDB-lite"/>
    </source>
</evidence>
<dbReference type="EMBL" id="DAKRPA010000428">
    <property type="protein sequence ID" value="DAZ92595.1"/>
    <property type="molecule type" value="Genomic_DNA"/>
</dbReference>
<dbReference type="AlphaFoldDB" id="A0AAV2YE88"/>
<dbReference type="Pfam" id="PF14681">
    <property type="entry name" value="UPRTase"/>
    <property type="match status" value="1"/>
</dbReference>
<evidence type="ECO:0000313" key="4">
    <source>
        <dbReference type="Proteomes" id="UP001146120"/>
    </source>
</evidence>
<dbReference type="Gene3D" id="3.40.50.2020">
    <property type="match status" value="1"/>
</dbReference>
<reference evidence="3" key="2">
    <citation type="journal article" date="2023" name="Microbiol Resour">
        <title>Decontamination and Annotation of the Draft Genome Sequence of the Oomycete Lagenidium giganteum ARSEF 373.</title>
        <authorList>
            <person name="Morgan W.R."/>
            <person name="Tartar A."/>
        </authorList>
    </citation>
    <scope>NUCLEOTIDE SEQUENCE</scope>
    <source>
        <strain evidence="3">ARSEF 373</strain>
    </source>
</reference>
<dbReference type="Gene3D" id="1.10.10.60">
    <property type="entry name" value="Homeodomain-like"/>
    <property type="match status" value="1"/>
</dbReference>
<keyword evidence="4" id="KW-1185">Reference proteome</keyword>
<feature type="compositionally biased region" description="Low complexity" evidence="1">
    <location>
        <begin position="63"/>
        <end position="92"/>
    </location>
</feature>
<sequence>MSRTPVFAQTINQRMADEMAFQQRAHDPFVTSTQRSLPATSMPMTALLTEDSPLHSTAVSDQTESSTPTLTRTRRTNSVNSVGSNSDSSQHHSSPRPAKNSRYLREIDRREILSRIERGEKQAALAKEFQVSRAAICNLNKHRDEVLSRVHENPYAKHPKKRRKQLRQDASKAMSSKTKTKLKSTLSTTSSSGSTSPATSSPVREHDVAVVHELKAQGPAAQLLAALYNKETQLDEFQFHTERLVRLLIAEALVIVTTADQQAQSQNDRVMGLDRVVPTCAIAVEPSASSAFGLLSAFRSIAPSQPVGYIEVAATPVADPLWQTPSMQVKNIHIPPQAVHHHRVLLLTSTITTADTPAVLVAIQSILEQAIAEHLITVVAVFVASDALVAIHRKFPRVQIVTTQVVTRMLLSQHDAVMARANAISTRLNHRRGSSPGVTFNHDQSGRLRNRLQESQSLVFSYSHSL</sequence>
<proteinExistence type="predicted"/>
<dbReference type="Proteomes" id="UP001146120">
    <property type="component" value="Unassembled WGS sequence"/>
</dbReference>
<evidence type="ECO:0000313" key="3">
    <source>
        <dbReference type="EMBL" id="DAZ92595.1"/>
    </source>
</evidence>
<feature type="domain" description="Phosphoribosyltransferase" evidence="2">
    <location>
        <begin position="222"/>
        <end position="406"/>
    </location>
</feature>
<dbReference type="InterPro" id="IPR000836">
    <property type="entry name" value="PRTase_dom"/>
</dbReference>
<name>A0AAV2YE88_9STRA</name>
<protein>
    <recommendedName>
        <fullName evidence="2">Phosphoribosyltransferase domain-containing protein</fullName>
    </recommendedName>
</protein>
<feature type="region of interest" description="Disordered" evidence="1">
    <location>
        <begin position="148"/>
        <end position="205"/>
    </location>
</feature>
<dbReference type="InterPro" id="IPR029057">
    <property type="entry name" value="PRTase-like"/>
</dbReference>
<feature type="region of interest" description="Disordered" evidence="1">
    <location>
        <begin position="54"/>
        <end position="105"/>
    </location>
</feature>
<evidence type="ECO:0000259" key="2">
    <source>
        <dbReference type="Pfam" id="PF14681"/>
    </source>
</evidence>
<accession>A0AAV2YE88</accession>
<comment type="caution">
    <text evidence="3">The sequence shown here is derived from an EMBL/GenBank/DDBJ whole genome shotgun (WGS) entry which is preliminary data.</text>
</comment>
<reference evidence="3" key="1">
    <citation type="submission" date="2022-11" db="EMBL/GenBank/DDBJ databases">
        <authorList>
            <person name="Morgan W.R."/>
            <person name="Tartar A."/>
        </authorList>
    </citation>
    <scope>NUCLEOTIDE SEQUENCE</scope>
    <source>
        <strain evidence="3">ARSEF 373</strain>
    </source>
</reference>
<organism evidence="3 4">
    <name type="scientific">Lagenidium giganteum</name>
    <dbReference type="NCBI Taxonomy" id="4803"/>
    <lineage>
        <taxon>Eukaryota</taxon>
        <taxon>Sar</taxon>
        <taxon>Stramenopiles</taxon>
        <taxon>Oomycota</taxon>
        <taxon>Peronosporomycetes</taxon>
        <taxon>Pythiales</taxon>
        <taxon>Pythiaceae</taxon>
    </lineage>
</organism>
<dbReference type="SUPFAM" id="SSF53271">
    <property type="entry name" value="PRTase-like"/>
    <property type="match status" value="1"/>
</dbReference>